<protein>
    <submittedName>
        <fullName evidence="14">Low-density lipoprotein receptor-related protein 12-like</fullName>
    </submittedName>
</protein>
<evidence type="ECO:0000256" key="2">
    <source>
        <dbReference type="ARBA" id="ARBA00022583"/>
    </source>
</evidence>
<evidence type="ECO:0000313" key="13">
    <source>
        <dbReference type="Proteomes" id="UP000695022"/>
    </source>
</evidence>
<evidence type="ECO:0000313" key="14">
    <source>
        <dbReference type="RefSeq" id="XP_014661661.1"/>
    </source>
</evidence>
<dbReference type="InterPro" id="IPR050685">
    <property type="entry name" value="LDLR"/>
</dbReference>
<name>A0ABM1DNZ0_PRICU</name>
<dbReference type="GeneID" id="106804825"/>
<dbReference type="RefSeq" id="XP_014661661.1">
    <property type="nucleotide sequence ID" value="XM_014806175.1"/>
</dbReference>
<dbReference type="InterPro" id="IPR000859">
    <property type="entry name" value="CUB_dom"/>
</dbReference>
<proteinExistence type="predicted"/>
<keyword evidence="7 10" id="KW-1015">Disulfide bond</keyword>
<keyword evidence="5" id="KW-1133">Transmembrane helix</keyword>
<keyword evidence="2" id="KW-0254">Endocytosis</keyword>
<dbReference type="InterPro" id="IPR002172">
    <property type="entry name" value="LDrepeatLR_classA_rpt"/>
</dbReference>
<dbReference type="PRINTS" id="PR00261">
    <property type="entry name" value="LDLRECEPTOR"/>
</dbReference>
<keyword evidence="13" id="KW-1185">Reference proteome</keyword>
<keyword evidence="4" id="KW-0677">Repeat</keyword>
<feature type="compositionally biased region" description="Polar residues" evidence="11">
    <location>
        <begin position="430"/>
        <end position="445"/>
    </location>
</feature>
<keyword evidence="3" id="KW-0812">Transmembrane</keyword>
<dbReference type="Pfam" id="PF00057">
    <property type="entry name" value="Ldl_recept_a"/>
    <property type="match status" value="2"/>
</dbReference>
<dbReference type="SUPFAM" id="SSF49854">
    <property type="entry name" value="Spermadhesin, CUB domain"/>
    <property type="match status" value="1"/>
</dbReference>
<feature type="disulfide bond" evidence="10">
    <location>
        <begin position="99"/>
        <end position="117"/>
    </location>
</feature>
<evidence type="ECO:0000256" key="6">
    <source>
        <dbReference type="ARBA" id="ARBA00023136"/>
    </source>
</evidence>
<dbReference type="Pfam" id="PF00431">
    <property type="entry name" value="CUB"/>
    <property type="match status" value="1"/>
</dbReference>
<dbReference type="PANTHER" id="PTHR24270">
    <property type="entry name" value="LOW-DENSITY LIPOPROTEIN RECEPTOR-RELATED"/>
    <property type="match status" value="1"/>
</dbReference>
<dbReference type="Proteomes" id="UP000695022">
    <property type="component" value="Unplaced"/>
</dbReference>
<dbReference type="PROSITE" id="PS50068">
    <property type="entry name" value="LDLRA_2"/>
    <property type="match status" value="4"/>
</dbReference>
<dbReference type="SUPFAM" id="SSF57424">
    <property type="entry name" value="LDL receptor-like module"/>
    <property type="match status" value="3"/>
</dbReference>
<evidence type="ECO:0000256" key="7">
    <source>
        <dbReference type="ARBA" id="ARBA00023157"/>
    </source>
</evidence>
<evidence type="ECO:0000256" key="4">
    <source>
        <dbReference type="ARBA" id="ARBA00022737"/>
    </source>
</evidence>
<dbReference type="Gene3D" id="4.10.400.10">
    <property type="entry name" value="Low-density Lipoprotein Receptor"/>
    <property type="match status" value="4"/>
</dbReference>
<dbReference type="InterPro" id="IPR035914">
    <property type="entry name" value="Sperma_CUB_dom_sf"/>
</dbReference>
<keyword evidence="8" id="KW-0168">Coated pit</keyword>
<evidence type="ECO:0000256" key="3">
    <source>
        <dbReference type="ARBA" id="ARBA00022692"/>
    </source>
</evidence>
<gene>
    <name evidence="14" type="primary">LOC106804825</name>
</gene>
<dbReference type="PANTHER" id="PTHR24270:SF63">
    <property type="entry name" value="TERRIBLY REDUCED OPTIC LOBES, ISOFORM B"/>
    <property type="match status" value="1"/>
</dbReference>
<dbReference type="PROSITE" id="PS01180">
    <property type="entry name" value="CUB"/>
    <property type="match status" value="1"/>
</dbReference>
<feature type="region of interest" description="Disordered" evidence="11">
    <location>
        <begin position="489"/>
        <end position="584"/>
    </location>
</feature>
<feature type="disulfide bond" evidence="10">
    <location>
        <begin position="111"/>
        <end position="126"/>
    </location>
</feature>
<accession>A0ABM1DNZ0</accession>
<dbReference type="CDD" id="cd00112">
    <property type="entry name" value="LDLa"/>
    <property type="match status" value="3"/>
</dbReference>
<dbReference type="CDD" id="cd00041">
    <property type="entry name" value="CUB"/>
    <property type="match status" value="1"/>
</dbReference>
<evidence type="ECO:0000256" key="10">
    <source>
        <dbReference type="PROSITE-ProRule" id="PRU00124"/>
    </source>
</evidence>
<feature type="compositionally biased region" description="Basic and acidic residues" evidence="11">
    <location>
        <begin position="550"/>
        <end position="562"/>
    </location>
</feature>
<keyword evidence="6" id="KW-0472">Membrane</keyword>
<dbReference type="SMART" id="SM00192">
    <property type="entry name" value="LDLa"/>
    <property type="match status" value="4"/>
</dbReference>
<dbReference type="Gene3D" id="2.60.120.290">
    <property type="entry name" value="Spermadhesin, CUB domain"/>
    <property type="match status" value="1"/>
</dbReference>
<feature type="compositionally biased region" description="Polar residues" evidence="11">
    <location>
        <begin position="570"/>
        <end position="584"/>
    </location>
</feature>
<evidence type="ECO:0000256" key="9">
    <source>
        <dbReference type="ARBA" id="ARBA00037878"/>
    </source>
</evidence>
<evidence type="ECO:0000256" key="5">
    <source>
        <dbReference type="ARBA" id="ARBA00022989"/>
    </source>
</evidence>
<sequence>MTNFDDFDIRGSNAHSDYFSKCTSDYVQLGPSHKQGMTNKYRYCNSLGDGDTYLPMPFQSFRNQMWVKFKSRHSGGRGFQLTYMVGQARSMGCPNNYHCDNRKCILAEWKCDGQDQCGDNSDEINCKCSAGKKQCGNEEEDCYSAQTQTCDGTLHCLNGRDERGCGVCPSDMIRCSKVQGCYNPEDRCNGVPHCADKSDEANCSAHVCSPERGLFMCRNARCIQRSWTCDGMADCGGDDTSDEDSCSVGVKNSVIVAAIIGSLICSLLLVTSVACTCRLYSDREGGSLRLPRHLQHVRLEERVSARDLPPPYSMAVGEVYQAPFDDNRCSMLDHFRWSVMGRRGRARSSPHSSRSACWSARLPPQPRAATAHLSPADAHVEAFLLTPSGGASETVEPGGGAVDVHAETAARHASARRHRKRHRRAVARGGSTSTAADDRPSGNNDGDTRVAAATLSSAGVAEDLRELLSESEALAALRRSVLRAELHCDTSPSLPPRASRGRHAAAARPDATSECRSAFSTGGSHSRGRTDAADDCTWLDQRQRGGVTDRQAEVRAVSDPHIHTGGSRPVTGSTSSDDVQLLES</sequence>
<reference evidence="14" key="1">
    <citation type="submission" date="2025-08" db="UniProtKB">
        <authorList>
            <consortium name="RefSeq"/>
        </authorList>
    </citation>
    <scope>IDENTIFICATION</scope>
</reference>
<organism evidence="13 14">
    <name type="scientific">Priapulus caudatus</name>
    <name type="common">Priapulid worm</name>
    <dbReference type="NCBI Taxonomy" id="37621"/>
    <lineage>
        <taxon>Eukaryota</taxon>
        <taxon>Metazoa</taxon>
        <taxon>Ecdysozoa</taxon>
        <taxon>Scalidophora</taxon>
        <taxon>Priapulida</taxon>
        <taxon>Priapulimorpha</taxon>
        <taxon>Priapulimorphida</taxon>
        <taxon>Priapulidae</taxon>
        <taxon>Priapulus</taxon>
    </lineage>
</organism>
<evidence type="ECO:0000256" key="11">
    <source>
        <dbReference type="SAM" id="MobiDB-lite"/>
    </source>
</evidence>
<feature type="disulfide bond" evidence="10">
    <location>
        <begin position="150"/>
        <end position="165"/>
    </location>
</feature>
<evidence type="ECO:0000259" key="12">
    <source>
        <dbReference type="PROSITE" id="PS01180"/>
    </source>
</evidence>
<feature type="region of interest" description="Disordered" evidence="11">
    <location>
        <begin position="412"/>
        <end position="449"/>
    </location>
</feature>
<evidence type="ECO:0000256" key="1">
    <source>
        <dbReference type="ARBA" id="ARBA00004167"/>
    </source>
</evidence>
<comment type="subcellular location">
    <subcellularLocation>
        <location evidence="9">Membrane</location>
        <location evidence="9">Coated pit</location>
    </subcellularLocation>
    <subcellularLocation>
        <location evidence="1">Membrane</location>
        <topology evidence="1">Single-pass membrane protein</topology>
    </subcellularLocation>
</comment>
<feature type="disulfide bond" evidence="10">
    <location>
        <begin position="217"/>
        <end position="235"/>
    </location>
</feature>
<feature type="domain" description="CUB" evidence="12">
    <location>
        <begin position="1"/>
        <end position="86"/>
    </location>
</feature>
<evidence type="ECO:0000256" key="8">
    <source>
        <dbReference type="ARBA" id="ARBA00023176"/>
    </source>
</evidence>
<feature type="compositionally biased region" description="Basic residues" evidence="11">
    <location>
        <begin position="413"/>
        <end position="426"/>
    </location>
</feature>
<dbReference type="InterPro" id="IPR036055">
    <property type="entry name" value="LDL_receptor-like_sf"/>
</dbReference>
<feature type="disulfide bond" evidence="10">
    <location>
        <begin position="188"/>
        <end position="203"/>
    </location>
</feature>
<comment type="caution">
    <text evidence="10">Lacks conserved residue(s) required for the propagation of feature annotation.</text>
</comment>
<feature type="compositionally biased region" description="Polar residues" evidence="11">
    <location>
        <begin position="514"/>
        <end position="524"/>
    </location>
</feature>